<dbReference type="GeneID" id="76724155"/>
<dbReference type="Gene3D" id="1.10.287.1060">
    <property type="entry name" value="ESAT-6-like"/>
    <property type="match status" value="1"/>
</dbReference>
<evidence type="ECO:0000313" key="3">
    <source>
        <dbReference type="Proteomes" id="UP000309231"/>
    </source>
</evidence>
<reference evidence="1 3" key="3">
    <citation type="journal article" date="2019" name="Sci. Rep.">
        <title>Insight into the biology of Mycobacterium mucogenicum and Mycobacterium neoaurum clade members.</title>
        <authorList>
            <person name="Behra P.R.K."/>
            <person name="Pettersson B.M.F."/>
            <person name="Ramesh M."/>
            <person name="Dasgupta S."/>
            <person name="Kirsebom L.A."/>
        </authorList>
    </citation>
    <scope>NUCLEOTIDE SEQUENCE [LARGE SCALE GENOMIC DNA]</scope>
    <source>
        <strain evidence="1 3">DSM 44124</strain>
    </source>
</reference>
<protein>
    <submittedName>
        <fullName evidence="2">Uncharacterized protein</fullName>
    </submittedName>
</protein>
<reference evidence="1 3" key="2">
    <citation type="journal article" date="2019" name="BMC Evol. Biol.">
        <title>Comparative genomics of Mycobacterium mucogenicum and Mycobacterium neoaurum clade members emphasizing tRNA and non-coding RNA.</title>
        <authorList>
            <person name="Behra P.R.K."/>
            <person name="Pettersson B.M.F."/>
            <person name="Das S."/>
            <person name="Dasgupta S."/>
            <person name="Kirsebom L.A."/>
        </authorList>
    </citation>
    <scope>NUCLEOTIDE SEQUENCE [LARGE SCALE GENOMIC DNA]</scope>
    <source>
        <strain evidence="1 3">DSM 44124</strain>
    </source>
</reference>
<dbReference type="SUPFAM" id="SSF140453">
    <property type="entry name" value="EsxAB dimer-like"/>
    <property type="match status" value="1"/>
</dbReference>
<proteinExistence type="predicted"/>
<organism evidence="2">
    <name type="scientific">Mycolicibacterium mucogenicum DSM 44124</name>
    <dbReference type="NCBI Taxonomy" id="1226753"/>
    <lineage>
        <taxon>Bacteria</taxon>
        <taxon>Bacillati</taxon>
        <taxon>Actinomycetota</taxon>
        <taxon>Actinomycetes</taxon>
        <taxon>Mycobacteriales</taxon>
        <taxon>Mycobacteriaceae</taxon>
        <taxon>Mycolicibacterium</taxon>
    </lineage>
</organism>
<dbReference type="RefSeq" id="WP_020099065.1">
    <property type="nucleotide sequence ID" value="NZ_ANBS01000001.1"/>
</dbReference>
<dbReference type="InterPro" id="IPR036689">
    <property type="entry name" value="ESAT-6-like_sf"/>
</dbReference>
<dbReference type="EMBL" id="POTL01000001">
    <property type="protein sequence ID" value="TLH51722.1"/>
    <property type="molecule type" value="Genomic_DNA"/>
</dbReference>
<keyword evidence="3" id="KW-1185">Reference proteome</keyword>
<evidence type="ECO:0000313" key="1">
    <source>
        <dbReference type="EMBL" id="QPG70284.1"/>
    </source>
</evidence>
<dbReference type="EMBL" id="CP062008">
    <property type="protein sequence ID" value="QPG70284.1"/>
    <property type="molecule type" value="Genomic_DNA"/>
</dbReference>
<reference evidence="2" key="1">
    <citation type="submission" date="2018-01" db="EMBL/GenBank/DDBJ databases">
        <title>Comparative genomics of Mycobacterium mucogenicum and Mycobacterium neoaurum clade members emphasizing tRNA and non-coding RNA.</title>
        <authorList>
            <person name="Behra P.R.K."/>
            <person name="Pettersson B.M.F."/>
            <person name="Das S."/>
            <person name="Dasgupta S."/>
            <person name="Kirsebom L.A."/>
        </authorList>
    </citation>
    <scope>NUCLEOTIDE SEQUENCE</scope>
    <source>
        <strain evidence="2">DSM 44124</strain>
    </source>
</reference>
<dbReference type="Proteomes" id="UP000309231">
    <property type="component" value="Chromosome"/>
</dbReference>
<accession>A0A8H2PFY3</accession>
<dbReference type="AlphaFoldDB" id="A0A8H2PFY3"/>
<evidence type="ECO:0000313" key="2">
    <source>
        <dbReference type="EMBL" id="TLH51722.1"/>
    </source>
</evidence>
<gene>
    <name evidence="1" type="ORF">C1S78_004530</name>
    <name evidence="2" type="ORF">C1S78_04530</name>
</gene>
<dbReference type="KEGG" id="mmuc:C1S78_004530"/>
<sequence>MSDDINIEPGEVKASGQRLGELAGTAKAQTNNYFTSQEAAASGNPGFAAGPRLVEYANKLHNQMNSFIDDLTANGNKIVSAANNVTQTDSDTATGFSRELSSLNGLSQPAVASR</sequence>
<name>A0A8H2PFY3_MYCMU</name>